<dbReference type="PANTHER" id="PTHR46273">
    <property type="entry name" value="MYOSUPPRESSIN RECEPTOR 1, ISOFORM B-RELATED"/>
    <property type="match status" value="1"/>
</dbReference>
<evidence type="ECO:0000256" key="4">
    <source>
        <dbReference type="ARBA" id="ARBA00022989"/>
    </source>
</evidence>
<accession>A0A6P8YLW3</accession>
<dbReference type="InterPro" id="IPR019427">
    <property type="entry name" value="7TM_GPCR_serpentine_rcpt_Srw"/>
</dbReference>
<evidence type="ECO:0000256" key="3">
    <source>
        <dbReference type="ARBA" id="ARBA00022692"/>
    </source>
</evidence>
<dbReference type="PRINTS" id="PR00237">
    <property type="entry name" value="GPCRRHODOPSN"/>
</dbReference>
<dbReference type="Pfam" id="PF10324">
    <property type="entry name" value="7TM_GPCR_Srw"/>
    <property type="match status" value="2"/>
</dbReference>
<dbReference type="OrthoDB" id="5864054at2759"/>
<keyword evidence="3 7" id="KW-0812">Transmembrane</keyword>
<keyword evidence="9" id="KW-1185">Reference proteome</keyword>
<dbReference type="InterPro" id="IPR000276">
    <property type="entry name" value="GPCR_Rhodpsn"/>
</dbReference>
<evidence type="ECO:0000256" key="5">
    <source>
        <dbReference type="ARBA" id="ARBA00023136"/>
    </source>
</evidence>
<dbReference type="FunCoup" id="A0A6P8YLW3">
    <property type="interactions" value="63"/>
</dbReference>
<feature type="transmembrane region" description="Helical" evidence="7">
    <location>
        <begin position="230"/>
        <end position="257"/>
    </location>
</feature>
<keyword evidence="4 7" id="KW-1133">Transmembrane helix</keyword>
<proteinExistence type="inferred from homology"/>
<feature type="transmembrane region" description="Helical" evidence="7">
    <location>
        <begin position="56"/>
        <end position="76"/>
    </location>
</feature>
<feature type="transmembrane region" description="Helical" evidence="7">
    <location>
        <begin position="88"/>
        <end position="114"/>
    </location>
</feature>
<comment type="similarity">
    <text evidence="2">Belongs to the G-protein coupled receptor 1 family.</text>
</comment>
<feature type="domain" description="G-protein coupled receptors family 1 profile" evidence="8">
    <location>
        <begin position="68"/>
        <end position="370"/>
    </location>
</feature>
<evidence type="ECO:0000313" key="10">
    <source>
        <dbReference type="RefSeq" id="XP_034240913.1"/>
    </source>
</evidence>
<dbReference type="Gene3D" id="1.20.1070.10">
    <property type="entry name" value="Rhodopsin 7-helix transmembrane proteins"/>
    <property type="match status" value="1"/>
</dbReference>
<protein>
    <submittedName>
        <fullName evidence="10">Sex peptide receptor-like</fullName>
    </submittedName>
</protein>
<dbReference type="InterPro" id="IPR017452">
    <property type="entry name" value="GPCR_Rhodpsn_7TM"/>
</dbReference>
<dbReference type="PANTHER" id="PTHR46273:SF15">
    <property type="entry name" value="MYOSUPPRESSIN RECEPTOR 1, ISOFORM B-RELATED"/>
    <property type="match status" value="1"/>
</dbReference>
<dbReference type="InterPro" id="IPR053219">
    <property type="entry name" value="GPCR_Dmsr-1"/>
</dbReference>
<dbReference type="SUPFAM" id="SSF81321">
    <property type="entry name" value="Family A G protein-coupled receptor-like"/>
    <property type="match status" value="1"/>
</dbReference>
<evidence type="ECO:0000256" key="6">
    <source>
        <dbReference type="SAM" id="MobiDB-lite"/>
    </source>
</evidence>
<organism evidence="10">
    <name type="scientific">Thrips palmi</name>
    <name type="common">Melon thrips</name>
    <dbReference type="NCBI Taxonomy" id="161013"/>
    <lineage>
        <taxon>Eukaryota</taxon>
        <taxon>Metazoa</taxon>
        <taxon>Ecdysozoa</taxon>
        <taxon>Arthropoda</taxon>
        <taxon>Hexapoda</taxon>
        <taxon>Insecta</taxon>
        <taxon>Pterygota</taxon>
        <taxon>Neoptera</taxon>
        <taxon>Paraneoptera</taxon>
        <taxon>Thysanoptera</taxon>
        <taxon>Terebrantia</taxon>
        <taxon>Thripoidea</taxon>
        <taxon>Thripidae</taxon>
        <taxon>Thrips</taxon>
    </lineage>
</organism>
<dbReference type="KEGG" id="tpal:117645104"/>
<dbReference type="CDD" id="cd14978">
    <property type="entry name" value="7tmA_FMRFamide_R-like"/>
    <property type="match status" value="1"/>
</dbReference>
<feature type="region of interest" description="Disordered" evidence="6">
    <location>
        <begin position="268"/>
        <end position="306"/>
    </location>
</feature>
<dbReference type="InParanoid" id="A0A6P8YLW3"/>
<dbReference type="Proteomes" id="UP000515158">
    <property type="component" value="Unplaced"/>
</dbReference>
<dbReference type="GO" id="GO:0005886">
    <property type="term" value="C:plasma membrane"/>
    <property type="evidence" value="ECO:0007669"/>
    <property type="project" value="TreeGrafter"/>
</dbReference>
<name>A0A6P8YLW3_THRPL</name>
<feature type="transmembrane region" description="Helical" evidence="7">
    <location>
        <begin position="174"/>
        <end position="195"/>
    </location>
</feature>
<feature type="transmembrane region" description="Helical" evidence="7">
    <location>
        <begin position="314"/>
        <end position="337"/>
    </location>
</feature>
<feature type="transmembrane region" description="Helical" evidence="7">
    <location>
        <begin position="134"/>
        <end position="153"/>
    </location>
</feature>
<dbReference type="RefSeq" id="XP_034240913.1">
    <property type="nucleotide sequence ID" value="XM_034385022.1"/>
</dbReference>
<evidence type="ECO:0000313" key="9">
    <source>
        <dbReference type="Proteomes" id="UP000515158"/>
    </source>
</evidence>
<feature type="compositionally biased region" description="Basic residues" evidence="6">
    <location>
        <begin position="287"/>
        <end position="297"/>
    </location>
</feature>
<dbReference type="PROSITE" id="PS50262">
    <property type="entry name" value="G_PROTEIN_RECEP_F1_2"/>
    <property type="match status" value="1"/>
</dbReference>
<reference evidence="10" key="1">
    <citation type="submission" date="2025-08" db="UniProtKB">
        <authorList>
            <consortium name="RefSeq"/>
        </authorList>
    </citation>
    <scope>IDENTIFICATION</scope>
    <source>
        <tissue evidence="10">Total insect</tissue>
    </source>
</reference>
<gene>
    <name evidence="10" type="primary">LOC117645104</name>
</gene>
<feature type="transmembrane region" description="Helical" evidence="7">
    <location>
        <begin position="357"/>
        <end position="373"/>
    </location>
</feature>
<dbReference type="AlphaFoldDB" id="A0A6P8YLW3"/>
<comment type="subcellular location">
    <subcellularLocation>
        <location evidence="1">Membrane</location>
    </subcellularLocation>
</comment>
<keyword evidence="5 7" id="KW-0472">Membrane</keyword>
<evidence type="ECO:0000256" key="7">
    <source>
        <dbReference type="SAM" id="Phobius"/>
    </source>
</evidence>
<evidence type="ECO:0000256" key="2">
    <source>
        <dbReference type="ARBA" id="ARBA00010663"/>
    </source>
</evidence>
<dbReference type="GO" id="GO:0008528">
    <property type="term" value="F:G protein-coupled peptide receptor activity"/>
    <property type="evidence" value="ECO:0007669"/>
    <property type="project" value="InterPro"/>
</dbReference>
<evidence type="ECO:0000256" key="1">
    <source>
        <dbReference type="ARBA" id="ARBA00004370"/>
    </source>
</evidence>
<sequence length="420" mass="46307">MLAPTPSPAMDAVDDIATTADYYNATNGTDPGGGTSVYCGAGLESFQSSYRAGHGIISLLVCLFGSVANGLNIAVLTRREMASPTNAILTGLAVADLLVMLEYIPFALHMYLLIRPPSEKYSYPWTVFVLFHSNFAQVFHTISIWLTVTLAVWRYIAVAHPARNHEWCNMRTTVIAIFSGYVICPLLCIPVYLTFSIQSSVDAKTNATYYFVNLSDMGKFHNGLLKNINFWVYSVVIKLVPCAALTILSLRLIFALLETKRRRQQLSMGSSVHQALNGGASGGGGGGKRKSSRRANKSQRLVEKEKQTDRTTKMLLAVLLLFLITEAPQGLLGLLSVLLGNQFFQECYVKLGDVMDILALINSAINFMVYCCMSRQFRNTFNTLFRPRLLNAWTMVPQTNGHEDGNGHTVGVTMTQVTNV</sequence>
<dbReference type="GeneID" id="117645104"/>
<evidence type="ECO:0000259" key="8">
    <source>
        <dbReference type="PROSITE" id="PS50262"/>
    </source>
</evidence>